<gene>
    <name evidence="1" type="ORF">LTS18_002539</name>
</gene>
<reference evidence="1" key="1">
    <citation type="submission" date="2024-09" db="EMBL/GenBank/DDBJ databases">
        <title>Black Yeasts Isolated from many extreme environments.</title>
        <authorList>
            <person name="Coleine C."/>
            <person name="Stajich J.E."/>
            <person name="Selbmann L."/>
        </authorList>
    </citation>
    <scope>NUCLEOTIDE SEQUENCE</scope>
    <source>
        <strain evidence="1">CCFEE 5737</strain>
    </source>
</reference>
<protein>
    <submittedName>
        <fullName evidence="1">Uncharacterized protein</fullName>
    </submittedName>
</protein>
<dbReference type="EMBL" id="JAWDJW010000629">
    <property type="protein sequence ID" value="KAK3080309.1"/>
    <property type="molecule type" value="Genomic_DNA"/>
</dbReference>
<keyword evidence="2" id="KW-1185">Reference proteome</keyword>
<dbReference type="Proteomes" id="UP001186974">
    <property type="component" value="Unassembled WGS sequence"/>
</dbReference>
<organism evidence="1 2">
    <name type="scientific">Coniosporium uncinatum</name>
    <dbReference type="NCBI Taxonomy" id="93489"/>
    <lineage>
        <taxon>Eukaryota</taxon>
        <taxon>Fungi</taxon>
        <taxon>Dikarya</taxon>
        <taxon>Ascomycota</taxon>
        <taxon>Pezizomycotina</taxon>
        <taxon>Dothideomycetes</taxon>
        <taxon>Dothideomycetes incertae sedis</taxon>
        <taxon>Coniosporium</taxon>
    </lineage>
</organism>
<name>A0ACC3DU43_9PEZI</name>
<sequence>MKTSIISAIVLAALSVSAAPSSGKNNGRNRCRTRGNNGRDRDCDLRDYPFEFTSDYRVVATPGQVVDTNNVRTGGLPGAIGFYNYGINSDENVICYNITLYGFRGEYQSAANTATHIHQARKGLSGPPRIAIPNPQVVPGNPNKRVSLGCLTGPFTTGVVVNGADTGAGFRVSQIEDNPKGFFTDVHSSLAVPGAVRGQLS</sequence>
<evidence type="ECO:0000313" key="2">
    <source>
        <dbReference type="Proteomes" id="UP001186974"/>
    </source>
</evidence>
<comment type="caution">
    <text evidence="1">The sequence shown here is derived from an EMBL/GenBank/DDBJ whole genome shotgun (WGS) entry which is preliminary data.</text>
</comment>
<proteinExistence type="predicted"/>
<evidence type="ECO:0000313" key="1">
    <source>
        <dbReference type="EMBL" id="KAK3080309.1"/>
    </source>
</evidence>
<accession>A0ACC3DU43</accession>